<name>G8QXQ3_SPHPG</name>
<dbReference type="Pfam" id="PF02608">
    <property type="entry name" value="Bmp"/>
    <property type="match status" value="1"/>
</dbReference>
<evidence type="ECO:0000313" key="5">
    <source>
        <dbReference type="Proteomes" id="UP000005632"/>
    </source>
</evidence>
<keyword evidence="1 2" id="KW-0732">Signal</keyword>
<sequence length="367" mass="40559">MKKGIVLSLMVLLVSSLAFAQGAKEADTTAKANAPMKVGVIYISAPGDMGYSYMHDQGTKAMEKYFGDKIQVIRMEGVEENENSERAMESLIDEGCKVIFANSYNYQEYMLNVAKAHPDVYFEHCSGYLSNANMSNYFGRMYQMRYLAGMIAGKMSPTGKLGYVGAFNTPEVVRGINAYTLGARAVNPNATVTVVWTNTWYDPSLERQGAVALLDQGCDVIAQHQDTTEPAKAAIERGKYAVGYNADFRSMIGDDRILVSPMWNWGNYMIPAVESALNGTWKSQSYWGGLDDEMIHLSEISPLVPADFQKLIVAKEAEIKNGTFDVFWGELKDNQTGALRQKAGEKMDDGAMLTMDWFVEGVIGSVK</sequence>
<keyword evidence="5" id="KW-1185">Reference proteome</keyword>
<accession>G8QXQ3</accession>
<evidence type="ECO:0000256" key="1">
    <source>
        <dbReference type="ARBA" id="ARBA00022729"/>
    </source>
</evidence>
<reference evidence="4 5" key="1">
    <citation type="submission" date="2011-11" db="EMBL/GenBank/DDBJ databases">
        <title>Complete sequence of Spirochaeta sp. grapes.</title>
        <authorList>
            <consortium name="US DOE Joint Genome Institute"/>
            <person name="Lucas S."/>
            <person name="Han J."/>
            <person name="Lapidus A."/>
            <person name="Cheng J.-F."/>
            <person name="Goodwin L."/>
            <person name="Pitluck S."/>
            <person name="Peters L."/>
            <person name="Ovchinnikova G."/>
            <person name="Munk A.C."/>
            <person name="Detter J.C."/>
            <person name="Han C."/>
            <person name="Tapia R."/>
            <person name="Land M."/>
            <person name="Hauser L."/>
            <person name="Kyrpides N."/>
            <person name="Ivanova N."/>
            <person name="Pagani I."/>
            <person name="Ritalahtilisa K."/>
            <person name="Loeffler F."/>
            <person name="Woyke T."/>
        </authorList>
    </citation>
    <scope>NUCLEOTIDE SEQUENCE [LARGE SCALE GENOMIC DNA]</scope>
    <source>
        <strain evidence="5">ATCC BAA-1885 / DSM 22778 / Grapes</strain>
    </source>
</reference>
<evidence type="ECO:0000256" key="2">
    <source>
        <dbReference type="SAM" id="SignalP"/>
    </source>
</evidence>
<dbReference type="KEGG" id="sgp:SpiGrapes_2947"/>
<evidence type="ECO:0000313" key="4">
    <source>
        <dbReference type="EMBL" id="AEV30697.1"/>
    </source>
</evidence>
<keyword evidence="4" id="KW-0449">Lipoprotein</keyword>
<dbReference type="InterPro" id="IPR003760">
    <property type="entry name" value="PnrA-like"/>
</dbReference>
<dbReference type="AlphaFoldDB" id="G8QXQ3"/>
<dbReference type="PANTHER" id="PTHR43208">
    <property type="entry name" value="ABC TRANSPORTER SUBSTRATE-BINDING PROTEIN"/>
    <property type="match status" value="1"/>
</dbReference>
<dbReference type="STRING" id="158190.SpiGrapes_2947"/>
<dbReference type="PANTHER" id="PTHR43208:SF1">
    <property type="entry name" value="ABC TRANSPORTER SUBSTRATE-BINDING PROTEIN"/>
    <property type="match status" value="1"/>
</dbReference>
<dbReference type="eggNOG" id="COG1744">
    <property type="taxonomic scope" value="Bacteria"/>
</dbReference>
<dbReference type="EMBL" id="CP003155">
    <property type="protein sequence ID" value="AEV30697.1"/>
    <property type="molecule type" value="Genomic_DNA"/>
</dbReference>
<protein>
    <submittedName>
        <fullName evidence="4">Putative ABC-type transport system, periplasmic component/surface lipoprotein</fullName>
    </submittedName>
</protein>
<dbReference type="HOGENOM" id="CLU_038813_2_0_12"/>
<dbReference type="CDD" id="cd19963">
    <property type="entry name" value="PBP1_BMP-like"/>
    <property type="match status" value="1"/>
</dbReference>
<evidence type="ECO:0000259" key="3">
    <source>
        <dbReference type="Pfam" id="PF02608"/>
    </source>
</evidence>
<dbReference type="Gene3D" id="3.40.50.2300">
    <property type="match status" value="2"/>
</dbReference>
<organism evidence="4 5">
    <name type="scientific">Sphaerochaeta pleomorpha (strain ATCC BAA-1885 / DSM 22778 / Grapes)</name>
    <dbReference type="NCBI Taxonomy" id="158190"/>
    <lineage>
        <taxon>Bacteria</taxon>
        <taxon>Pseudomonadati</taxon>
        <taxon>Spirochaetota</taxon>
        <taxon>Spirochaetia</taxon>
        <taxon>Spirochaetales</taxon>
        <taxon>Sphaerochaetaceae</taxon>
        <taxon>Sphaerochaeta</taxon>
    </lineage>
</organism>
<dbReference type="RefSeq" id="WP_014271536.1">
    <property type="nucleotide sequence ID" value="NC_016633.1"/>
</dbReference>
<dbReference type="InterPro" id="IPR052910">
    <property type="entry name" value="ABC-Purine-Binding"/>
</dbReference>
<gene>
    <name evidence="4" type="ordered locus">SpiGrapes_2947</name>
</gene>
<dbReference type="GO" id="GO:0005886">
    <property type="term" value="C:plasma membrane"/>
    <property type="evidence" value="ECO:0007669"/>
    <property type="project" value="InterPro"/>
</dbReference>
<feature type="signal peptide" evidence="2">
    <location>
        <begin position="1"/>
        <end position="20"/>
    </location>
</feature>
<feature type="chain" id="PRO_5003515218" evidence="2">
    <location>
        <begin position="21"/>
        <end position="367"/>
    </location>
</feature>
<proteinExistence type="predicted"/>
<dbReference type="Proteomes" id="UP000005632">
    <property type="component" value="Chromosome"/>
</dbReference>
<dbReference type="OrthoDB" id="9769871at2"/>
<feature type="domain" description="ABC transporter substrate-binding protein PnrA-like" evidence="3">
    <location>
        <begin position="37"/>
        <end position="322"/>
    </location>
</feature>